<keyword evidence="1" id="KW-1133">Transmembrane helix</keyword>
<sequence>MRICQTTRVFVFSLMMKFSATVFHAVLLIISNLHADGQNVQSCVSPQYCELNKSCVIQCAFEAEYYAMYWYNSTDTKKANPFIAFDVERGKSGTGFSLGEFDLLPNGSLLIRSVSREHEHTFRVMMLSDKFSGSPYIEDVDVYLKVVPQQKRPFVTDCDNKSTCYKDVVPSSHVSCSVRDSRPAANLIWCLRTAHFDKELSSQRNITLKSSLYTTNITVQVDMLFQSGVSLALLVCKVTNSPISLSIDETPVVIFNSERDIFATTSVKRTKALHQQQVQVTCPDGNYTMYVWRKKLSDGIDETISYVAADSTINLSLPTLNFIVKDGALTIFEIDFHYEGYYGCLGSNGETEDLNAYEIIVYVPPSPPYPVVLGCNNPFYCLLEIETSGYLTCSLQRVRPLINLEWRALPGKKEHITFSDEAQTITSHGETFDVTLTVWYQLTKTSHDTVPLECISAGEHKELNTLVARVDLMPLSVNRTTDHPTTSRGTEQDRKWFIYLGVLVTIIIAVVALTMVRIKGKQRSLRRRKKEENKDETERIFPLDNHCRGSKPELLKDLKAQLQDKYFEIYGRVQPIPFLHEKLYDVDEVFVNNGLQYLQSGNWRDLSSYEDIFTNPCNSSTRIFIEGNPGYGKSTLAKKIAYDWCNSGEEGVMNKFDILILLCLRQLGQTKSIYKAVKLLLLTRDSKLTEGDIESILQNDHLSTCFIFDGFDEYKHEHMDDSDQIESDVNCILRGDMFRSSLVILTTRTSNLPGIFLPQTLRVRLIEFDDNIRSIYIEKAIVGGNEEASHNIKQHLKANPVLNDICGIPMVFVMFAHLAHKGEEIEKLVTVTKVFRFVLSCFYSHLESKLSGKKFGNFSSYQIENTKLDQLAYNGLHEKAEGTYWDKKRVCEIIGNELYEKFSDIGILMEEETLQINDDDTVAQSDILVKKKIRFHHKLFWEWYSGNYLAALAMNVSREELWRELHQLEYSKYEYVYRFACGQEVEAATRIIKFLYATQKHLQFALFCVVENIDVMEEFKDIAVTLCSENVLFNANDEIFTQRSLARVLQVASEKQVITISHIWVRGIFRSVDTARNCIVFKNNVTLPSLRTLHTLHIYEEGKEFQDEEINDILAYVNSCNAIKELCFHLCFLPYTIGHYKTTLLTSVKLYWYPISTSRYIFISTTGKWQDTDGRFLTHIDYQKEAQIWRSWSLKQLDEEKQTEHI</sequence>
<keyword evidence="1" id="KW-0812">Transmembrane</keyword>
<reference evidence="3" key="1">
    <citation type="submission" date="2021-10" db="EMBL/GenBank/DDBJ databases">
        <title>Tropical sea cucumber genome reveals ecological adaptation and Cuvierian tubules defense mechanism.</title>
        <authorList>
            <person name="Chen T."/>
        </authorList>
    </citation>
    <scope>NUCLEOTIDE SEQUENCE</scope>
    <source>
        <strain evidence="3">Nanhai2018</strain>
        <tissue evidence="3">Muscle</tissue>
    </source>
</reference>
<dbReference type="PANTHER" id="PTHR46312">
    <property type="entry name" value="NACHT DOMAIN-CONTAINING PROTEIN"/>
    <property type="match status" value="1"/>
</dbReference>
<name>A0A9Q1CTI6_HOLLE</name>
<proteinExistence type="predicted"/>
<dbReference type="Gene3D" id="3.40.50.300">
    <property type="entry name" value="P-loop containing nucleotide triphosphate hydrolases"/>
    <property type="match status" value="1"/>
</dbReference>
<feature type="transmembrane region" description="Helical" evidence="1">
    <location>
        <begin position="496"/>
        <end position="518"/>
    </location>
</feature>
<keyword evidence="1" id="KW-0472">Membrane</keyword>
<gene>
    <name evidence="3" type="ORF">HOLleu_03493</name>
</gene>
<dbReference type="InterPro" id="IPR007111">
    <property type="entry name" value="NACHT_NTPase"/>
</dbReference>
<organism evidence="3 4">
    <name type="scientific">Holothuria leucospilota</name>
    <name type="common">Black long sea cucumber</name>
    <name type="synonym">Mertensiothuria leucospilota</name>
    <dbReference type="NCBI Taxonomy" id="206669"/>
    <lineage>
        <taxon>Eukaryota</taxon>
        <taxon>Metazoa</taxon>
        <taxon>Echinodermata</taxon>
        <taxon>Eleutherozoa</taxon>
        <taxon>Echinozoa</taxon>
        <taxon>Holothuroidea</taxon>
        <taxon>Aspidochirotacea</taxon>
        <taxon>Aspidochirotida</taxon>
        <taxon>Holothuriidae</taxon>
        <taxon>Holothuria</taxon>
    </lineage>
</organism>
<dbReference type="SUPFAM" id="SSF52540">
    <property type="entry name" value="P-loop containing nucleoside triphosphate hydrolases"/>
    <property type="match status" value="1"/>
</dbReference>
<accession>A0A9Q1CTI6</accession>
<evidence type="ECO:0000259" key="2">
    <source>
        <dbReference type="PROSITE" id="PS50837"/>
    </source>
</evidence>
<dbReference type="CDD" id="cd01120">
    <property type="entry name" value="RecA-like_superfamily"/>
    <property type="match status" value="1"/>
</dbReference>
<dbReference type="PROSITE" id="PS50837">
    <property type="entry name" value="NACHT"/>
    <property type="match status" value="1"/>
</dbReference>
<protein>
    <submittedName>
        <fullName evidence="3">NLR family CARD domain-containing protein 4</fullName>
    </submittedName>
</protein>
<dbReference type="Proteomes" id="UP001152320">
    <property type="component" value="Chromosome 1"/>
</dbReference>
<evidence type="ECO:0000313" key="4">
    <source>
        <dbReference type="Proteomes" id="UP001152320"/>
    </source>
</evidence>
<dbReference type="SUPFAM" id="SSF48726">
    <property type="entry name" value="Immunoglobulin"/>
    <property type="match status" value="1"/>
</dbReference>
<evidence type="ECO:0000313" key="3">
    <source>
        <dbReference type="EMBL" id="KAJ8050334.1"/>
    </source>
</evidence>
<dbReference type="InterPro" id="IPR036179">
    <property type="entry name" value="Ig-like_dom_sf"/>
</dbReference>
<keyword evidence="4" id="KW-1185">Reference proteome</keyword>
<dbReference type="OrthoDB" id="427518at2759"/>
<dbReference type="InterPro" id="IPR027417">
    <property type="entry name" value="P-loop_NTPase"/>
</dbReference>
<dbReference type="AlphaFoldDB" id="A0A9Q1CTI6"/>
<dbReference type="Pfam" id="PF05729">
    <property type="entry name" value="NACHT"/>
    <property type="match status" value="1"/>
</dbReference>
<evidence type="ECO:0000256" key="1">
    <source>
        <dbReference type="SAM" id="Phobius"/>
    </source>
</evidence>
<dbReference type="EMBL" id="JAIZAY010000001">
    <property type="protein sequence ID" value="KAJ8050334.1"/>
    <property type="molecule type" value="Genomic_DNA"/>
</dbReference>
<dbReference type="PANTHER" id="PTHR46312:SF2">
    <property type="entry name" value="NUCLEOTIDE-BINDING OLIGOMERIZATION DOMAIN-CONTAINING PROTEIN 2-LIKE"/>
    <property type="match status" value="1"/>
</dbReference>
<comment type="caution">
    <text evidence="3">The sequence shown here is derived from an EMBL/GenBank/DDBJ whole genome shotgun (WGS) entry which is preliminary data.</text>
</comment>
<feature type="domain" description="NACHT" evidence="2">
    <location>
        <begin position="621"/>
        <end position="750"/>
    </location>
</feature>